<dbReference type="Pfam" id="PF00419">
    <property type="entry name" value="Fimbrial"/>
    <property type="match status" value="1"/>
</dbReference>
<dbReference type="PANTHER" id="PTHR33420">
    <property type="entry name" value="FIMBRIAL SUBUNIT ELFA-RELATED"/>
    <property type="match status" value="1"/>
</dbReference>
<name>A0AA38Y1H4_9EURO</name>
<protein>
    <recommendedName>
        <fullName evidence="1">Fimbrial-type adhesion domain-containing protein</fullName>
    </recommendedName>
</protein>
<dbReference type="InterPro" id="IPR008966">
    <property type="entry name" value="Adhesion_dom_sf"/>
</dbReference>
<proteinExistence type="predicted"/>
<dbReference type="EMBL" id="JAPDRN010000054">
    <property type="protein sequence ID" value="KAJ9632660.1"/>
    <property type="molecule type" value="Genomic_DNA"/>
</dbReference>
<accession>A0AA38Y1H4</accession>
<dbReference type="InterPro" id="IPR000259">
    <property type="entry name" value="Adhesion_dom_fimbrial"/>
</dbReference>
<sequence>MVPVGIDGNTVRIRRLIHCGTPVSPTKDTLMSNQLNLIVAGALALAVSPAAFAEKLEITGELMASTCAVDSTGGTITVAMGQVDLKSVNADTRAGQKNFSIGLDCSGSGSAQEVSVRFGGMPDGSTGNLALTAASGADNVGVALYDAAGNHQKIGEDPTHWVTIPADSSGQLDYSAWYASPGQDATAGTANASGDFVVLYK</sequence>
<dbReference type="PANTHER" id="PTHR33420:SF26">
    <property type="entry name" value="FIMBRIAL SUBUNIT"/>
    <property type="match status" value="1"/>
</dbReference>
<organism evidence="2">
    <name type="scientific">Knufia peltigerae</name>
    <dbReference type="NCBI Taxonomy" id="1002370"/>
    <lineage>
        <taxon>Eukaryota</taxon>
        <taxon>Fungi</taxon>
        <taxon>Dikarya</taxon>
        <taxon>Ascomycota</taxon>
        <taxon>Pezizomycotina</taxon>
        <taxon>Eurotiomycetes</taxon>
        <taxon>Chaetothyriomycetidae</taxon>
        <taxon>Chaetothyriales</taxon>
        <taxon>Trichomeriaceae</taxon>
        <taxon>Knufia</taxon>
    </lineage>
</organism>
<dbReference type="AlphaFoldDB" id="A0AA38Y1H4"/>
<evidence type="ECO:0000259" key="1">
    <source>
        <dbReference type="Pfam" id="PF00419"/>
    </source>
</evidence>
<dbReference type="InterPro" id="IPR050263">
    <property type="entry name" value="Bact_Fimbrial_Adh_Pro"/>
</dbReference>
<feature type="domain" description="Fimbrial-type adhesion" evidence="1">
    <location>
        <begin position="57"/>
        <end position="200"/>
    </location>
</feature>
<dbReference type="InterPro" id="IPR036937">
    <property type="entry name" value="Adhesion_dom_fimbrial_sf"/>
</dbReference>
<dbReference type="GO" id="GO:0043709">
    <property type="term" value="P:cell adhesion involved in single-species biofilm formation"/>
    <property type="evidence" value="ECO:0007669"/>
    <property type="project" value="TreeGrafter"/>
</dbReference>
<comment type="caution">
    <text evidence="2">The sequence shown here is derived from an EMBL/GenBank/DDBJ whole genome shotgun (WGS) entry which is preliminary data.</text>
</comment>
<dbReference type="SUPFAM" id="SSF49401">
    <property type="entry name" value="Bacterial adhesins"/>
    <property type="match status" value="1"/>
</dbReference>
<evidence type="ECO:0000313" key="2">
    <source>
        <dbReference type="EMBL" id="KAJ9632660.1"/>
    </source>
</evidence>
<reference evidence="2" key="1">
    <citation type="submission" date="2022-10" db="EMBL/GenBank/DDBJ databases">
        <title>Culturing micro-colonial fungi from biological soil crusts in the Mojave desert and describing Neophaeococcomyces mojavensis, and introducing the new genera and species Taxawa tesnikishii.</title>
        <authorList>
            <person name="Kurbessoian T."/>
            <person name="Stajich J.E."/>
        </authorList>
    </citation>
    <scope>NUCLEOTIDE SEQUENCE</scope>
    <source>
        <strain evidence="2">TK_35</strain>
    </source>
</reference>
<gene>
    <name evidence="2" type="ORF">H2204_007747</name>
</gene>
<dbReference type="Gene3D" id="2.60.40.1090">
    <property type="entry name" value="Fimbrial-type adhesion domain"/>
    <property type="match status" value="1"/>
</dbReference>